<dbReference type="InterPro" id="IPR035919">
    <property type="entry name" value="EAL_sf"/>
</dbReference>
<dbReference type="SUPFAM" id="SSF141868">
    <property type="entry name" value="EAL domain-like"/>
    <property type="match status" value="1"/>
</dbReference>
<dbReference type="CDD" id="cd01948">
    <property type="entry name" value="EAL"/>
    <property type="match status" value="1"/>
</dbReference>
<sequence length="254" mass="29076">MIRKFDHITFSDTYGWVISYKGEWFYSVYQSIHRPTGQTYGYEALLRQVTPASNKTHTSAFTNLSSQERDTLELCSLLIHLRNFPRYSRCKLFVNASPKTLVTIAENQDILDFFCEMMEANCLRTEQVCIEVTEQEFCGDLSKACDVCRDFGFEIAIDDYGDGGSTVERARQVKPSVLKVSGNLLTKYMQSERDELISAIKVAQELKSIVIVEGVDSLDKLLAMKKHNVDLLQGFYLGYPRDLITQRELQHSAY</sequence>
<dbReference type="Pfam" id="PF00563">
    <property type="entry name" value="EAL"/>
    <property type="match status" value="1"/>
</dbReference>
<evidence type="ECO:0000313" key="2">
    <source>
        <dbReference type="EMBL" id="SON52739.1"/>
    </source>
</evidence>
<feature type="domain" description="EAL" evidence="1">
    <location>
        <begin position="7"/>
        <end position="254"/>
    </location>
</feature>
<dbReference type="OrthoDB" id="1316910at2"/>
<dbReference type="EMBL" id="LT960612">
    <property type="protein sequence ID" value="SON52739.1"/>
    <property type="molecule type" value="Genomic_DNA"/>
</dbReference>
<reference evidence="2 3" key="1">
    <citation type="submission" date="2017-10" db="EMBL/GenBank/DDBJ databases">
        <authorList>
            <person name="Banno H."/>
            <person name="Chua N.-H."/>
        </authorList>
    </citation>
    <scope>NUCLEOTIDE SEQUENCE [LARGE SCALE GENOMIC DNA]</scope>
    <source>
        <strain evidence="2">Vibrio tapetis CECT4600</strain>
    </source>
</reference>
<evidence type="ECO:0000259" key="1">
    <source>
        <dbReference type="PROSITE" id="PS50883"/>
    </source>
</evidence>
<accession>A0A2N8ZLF9</accession>
<dbReference type="RefSeq" id="WP_102524914.1">
    <property type="nucleotide sequence ID" value="NZ_LT960612.1"/>
</dbReference>
<protein>
    <submittedName>
        <fullName evidence="2">Putative Diguanylate phosphodiesterase</fullName>
    </submittedName>
</protein>
<evidence type="ECO:0000313" key="3">
    <source>
        <dbReference type="Proteomes" id="UP000235828"/>
    </source>
</evidence>
<name>A0A2N8ZLF9_9VIBR</name>
<dbReference type="GO" id="GO:0071111">
    <property type="term" value="F:cyclic-guanylate-specific phosphodiesterase activity"/>
    <property type="evidence" value="ECO:0007669"/>
    <property type="project" value="InterPro"/>
</dbReference>
<dbReference type="InterPro" id="IPR050706">
    <property type="entry name" value="Cyclic-di-GMP_PDE-like"/>
</dbReference>
<dbReference type="Gene3D" id="3.20.20.450">
    <property type="entry name" value="EAL domain"/>
    <property type="match status" value="1"/>
</dbReference>
<dbReference type="Proteomes" id="UP000235828">
    <property type="component" value="Chromosome B"/>
</dbReference>
<organism evidence="2 3">
    <name type="scientific">Vibrio tapetis subsp. tapetis</name>
    <dbReference type="NCBI Taxonomy" id="1671868"/>
    <lineage>
        <taxon>Bacteria</taxon>
        <taxon>Pseudomonadati</taxon>
        <taxon>Pseudomonadota</taxon>
        <taxon>Gammaproteobacteria</taxon>
        <taxon>Vibrionales</taxon>
        <taxon>Vibrionaceae</taxon>
        <taxon>Vibrio</taxon>
    </lineage>
</organism>
<dbReference type="PROSITE" id="PS50883">
    <property type="entry name" value="EAL"/>
    <property type="match status" value="1"/>
</dbReference>
<proteinExistence type="predicted"/>
<dbReference type="InterPro" id="IPR001633">
    <property type="entry name" value="EAL_dom"/>
</dbReference>
<dbReference type="PANTHER" id="PTHR33121">
    <property type="entry name" value="CYCLIC DI-GMP PHOSPHODIESTERASE PDEF"/>
    <property type="match status" value="1"/>
</dbReference>
<gene>
    <name evidence="2" type="ORF">VTAP4600_B1128</name>
</gene>
<dbReference type="PANTHER" id="PTHR33121:SF70">
    <property type="entry name" value="SIGNALING PROTEIN YKOW"/>
    <property type="match status" value="1"/>
</dbReference>
<keyword evidence="3" id="KW-1185">Reference proteome</keyword>
<dbReference type="KEGG" id="vta:B1128"/>
<dbReference type="SMART" id="SM00052">
    <property type="entry name" value="EAL"/>
    <property type="match status" value="1"/>
</dbReference>
<dbReference type="AlphaFoldDB" id="A0A2N8ZLF9"/>